<evidence type="ECO:0000256" key="1">
    <source>
        <dbReference type="ARBA" id="ARBA00009493"/>
    </source>
</evidence>
<dbReference type="EMBL" id="MN683736">
    <property type="protein sequence ID" value="QHB79551.1"/>
    <property type="molecule type" value="Genomic_DNA"/>
</dbReference>
<keyword evidence="4 8" id="KW-0808">Transferase</keyword>
<dbReference type="GO" id="GO:0006390">
    <property type="term" value="P:mitochondrial transcription"/>
    <property type="evidence" value="ECO:0007669"/>
    <property type="project" value="TreeGrafter"/>
</dbReference>
<keyword evidence="3 8" id="KW-0240">DNA-directed RNA polymerase</keyword>
<dbReference type="SUPFAM" id="SSF56672">
    <property type="entry name" value="DNA/RNA polymerases"/>
    <property type="match status" value="1"/>
</dbReference>
<evidence type="ECO:0000313" key="10">
    <source>
        <dbReference type="EMBL" id="QHB79551.1"/>
    </source>
</evidence>
<keyword evidence="10" id="KW-0496">Mitochondrion</keyword>
<evidence type="ECO:0000256" key="8">
    <source>
        <dbReference type="RuleBase" id="RU003805"/>
    </source>
</evidence>
<comment type="function">
    <text evidence="8">DNA-dependent RNA polymerase catalyzes the transcription of DNA into RNA using the four ribonucleoside triphosphates as substrates.</text>
</comment>
<evidence type="ECO:0000256" key="7">
    <source>
        <dbReference type="ARBA" id="ARBA00048552"/>
    </source>
</evidence>
<reference evidence="10" key="1">
    <citation type="submission" date="2019-11" db="EMBL/GenBank/DDBJ databases">
        <title>The Complete mitochondrial genome of Sesuvium portulacastrum and its phylogenetic implications.</title>
        <authorList>
            <person name="Mao L.L."/>
            <person name="Ya W.W."/>
            <person name="Yun W."/>
            <person name="Ying Z."/>
        </authorList>
    </citation>
    <scope>NUCLEOTIDE SEQUENCE</scope>
</reference>
<dbReference type="GO" id="GO:0003899">
    <property type="term" value="F:DNA-directed RNA polymerase activity"/>
    <property type="evidence" value="ECO:0007669"/>
    <property type="project" value="UniProtKB-EC"/>
</dbReference>
<keyword evidence="5 8" id="KW-0548">Nucleotidyltransferase</keyword>
<dbReference type="InterPro" id="IPR043502">
    <property type="entry name" value="DNA/RNA_pol_sf"/>
</dbReference>
<dbReference type="InterPro" id="IPR046950">
    <property type="entry name" value="DNA-dir_Rpol_C_phage-type"/>
</dbReference>
<organism evidence="10">
    <name type="scientific">Sesuvium portulacastrum</name>
    <name type="common">Shoreline sea purslane</name>
    <name type="synonym">Portulaca portulacastrum</name>
    <dbReference type="NCBI Taxonomy" id="221166"/>
    <lineage>
        <taxon>Eukaryota</taxon>
        <taxon>Viridiplantae</taxon>
        <taxon>Streptophyta</taxon>
        <taxon>Embryophyta</taxon>
        <taxon>Tracheophyta</taxon>
        <taxon>Spermatophyta</taxon>
        <taxon>Magnoliopsida</taxon>
        <taxon>eudicotyledons</taxon>
        <taxon>Gunneridae</taxon>
        <taxon>Pentapetalae</taxon>
        <taxon>Caryophyllales</taxon>
        <taxon>Aizoaceae</taxon>
        <taxon>Sesuvium</taxon>
    </lineage>
</organism>
<dbReference type="PROSITE" id="PS00900">
    <property type="entry name" value="RNA_POL_PHAGE_1"/>
    <property type="match status" value="1"/>
</dbReference>
<keyword evidence="6 8" id="KW-0804">Transcription</keyword>
<dbReference type="Pfam" id="PF00940">
    <property type="entry name" value="RNA_pol"/>
    <property type="match status" value="1"/>
</dbReference>
<dbReference type="InterPro" id="IPR002092">
    <property type="entry name" value="DNA-dir_Rpol_phage-type"/>
</dbReference>
<comment type="catalytic activity">
    <reaction evidence="7 8">
        <text>RNA(n) + a ribonucleoside 5'-triphosphate = RNA(n+1) + diphosphate</text>
        <dbReference type="Rhea" id="RHEA:21248"/>
        <dbReference type="Rhea" id="RHEA-COMP:14527"/>
        <dbReference type="Rhea" id="RHEA-COMP:17342"/>
        <dbReference type="ChEBI" id="CHEBI:33019"/>
        <dbReference type="ChEBI" id="CHEBI:61557"/>
        <dbReference type="ChEBI" id="CHEBI:140395"/>
        <dbReference type="EC" id="2.7.7.6"/>
    </reaction>
</comment>
<dbReference type="Gene3D" id="1.10.150.20">
    <property type="entry name" value="5' to 3' exonuclease, C-terminal subdomain"/>
    <property type="match status" value="1"/>
</dbReference>
<dbReference type="PROSITE" id="PS00489">
    <property type="entry name" value="RNA_POL_PHAGE_2"/>
    <property type="match status" value="1"/>
</dbReference>
<evidence type="ECO:0000256" key="3">
    <source>
        <dbReference type="ARBA" id="ARBA00022478"/>
    </source>
</evidence>
<evidence type="ECO:0000256" key="5">
    <source>
        <dbReference type="ARBA" id="ARBA00022695"/>
    </source>
</evidence>
<dbReference type="AlphaFoldDB" id="A0A6B9ML55"/>
<accession>A0A6B9ML55</accession>
<name>A0A6B9ML55_SESPO</name>
<evidence type="ECO:0000259" key="9">
    <source>
        <dbReference type="Pfam" id="PF00940"/>
    </source>
</evidence>
<dbReference type="PANTHER" id="PTHR10102">
    <property type="entry name" value="DNA-DIRECTED RNA POLYMERASE, MITOCHONDRIAL"/>
    <property type="match status" value="1"/>
</dbReference>
<feature type="domain" description="DNA-directed RNA polymerase C-terminal" evidence="9">
    <location>
        <begin position="188"/>
        <end position="420"/>
    </location>
</feature>
<evidence type="ECO:0000256" key="6">
    <source>
        <dbReference type="ARBA" id="ARBA00023163"/>
    </source>
</evidence>
<evidence type="ECO:0000256" key="2">
    <source>
        <dbReference type="ARBA" id="ARBA00012418"/>
    </source>
</evidence>
<protein>
    <recommendedName>
        <fullName evidence="2 8">DNA-directed RNA polymerase</fullName>
        <ecNumber evidence="2 8">2.7.7.6</ecNumber>
    </recommendedName>
</protein>
<gene>
    <name evidence="10" type="primary">ORF561</name>
</gene>
<dbReference type="GO" id="GO:0034245">
    <property type="term" value="C:mitochondrial DNA-directed RNA polymerase complex"/>
    <property type="evidence" value="ECO:0007669"/>
    <property type="project" value="TreeGrafter"/>
</dbReference>
<geneLocation type="mitochondrion" evidence="10"/>
<sequence>MRLTESFSILFIKMRILLPKFLASINLQEVTPLIRSLYMNDAIINKSFSFNDIIQFFSKNIQRARYEQLIIKLANAYAGYTFYLPAFLDFRGRIYRSGVLHFHERDLARSLIVFAGDDSSEMNKNLMRESFYALAFHYKSFDSYDEGYEWILSNEKELLKNVIGYVRCAKRQFQFLSHLIRINNLLTPITQDASASAYQIMSYLLLDECFAERTNLIPSSDGKIKDFYLFILEELKVFLHVELDKNLSTIVCNNLNRKIVKSIFMPMIYGKTVMSVASDLKGHLSHYITHKECFTVASACFKFWRSKYNGMESVIRLIRNIGWIRSAKNCPVFYKVRDFTTVQDYMIMKPVNIWIYDRLHKKRRRITLRVSSSQRDRRKTEIATFVHFIHQKDAHIAMQVVEKMQHLNAPIYTVHDNFISTIKYSKLLPQFYSNVIAKMGPPLSIINVFIYINIKKPILNEKLQHLDDQNEDLFAHIVIEKDLLHFYLKENKPEKQSKRESYIWDEKISGILSSYDHYTRLVCGNFQSQNSSWAAHEEKWNFFASKLVSTEEVAYNYCLHH</sequence>
<dbReference type="EC" id="2.7.7.6" evidence="2 8"/>
<comment type="similarity">
    <text evidence="1 8">Belongs to the phage and mitochondrial RNA polymerase family.</text>
</comment>
<evidence type="ECO:0000256" key="4">
    <source>
        <dbReference type="ARBA" id="ARBA00022679"/>
    </source>
</evidence>
<proteinExistence type="inferred from homology"/>
<dbReference type="GO" id="GO:0003677">
    <property type="term" value="F:DNA binding"/>
    <property type="evidence" value="ECO:0007669"/>
    <property type="project" value="InterPro"/>
</dbReference>
<dbReference type="PANTHER" id="PTHR10102:SF8">
    <property type="entry name" value="DNA-DIRECTED RNA POLYMERASE-RELATED"/>
    <property type="match status" value="1"/>
</dbReference>